<evidence type="ECO:0000313" key="4">
    <source>
        <dbReference type="Proteomes" id="UP000287166"/>
    </source>
</evidence>
<name>A0A401GVM8_9APHY</name>
<dbReference type="PANTHER" id="PTHR28089:SF1">
    <property type="entry name" value="PROTEIN ZDS1-RELATED"/>
    <property type="match status" value="1"/>
</dbReference>
<feature type="compositionally biased region" description="Low complexity" evidence="1">
    <location>
        <begin position="114"/>
        <end position="124"/>
    </location>
</feature>
<dbReference type="InterPro" id="IPR013941">
    <property type="entry name" value="ZDS1_C"/>
</dbReference>
<feature type="region of interest" description="Disordered" evidence="1">
    <location>
        <begin position="17"/>
        <end position="70"/>
    </location>
</feature>
<organism evidence="3 4">
    <name type="scientific">Sparassis crispa</name>
    <dbReference type="NCBI Taxonomy" id="139825"/>
    <lineage>
        <taxon>Eukaryota</taxon>
        <taxon>Fungi</taxon>
        <taxon>Dikarya</taxon>
        <taxon>Basidiomycota</taxon>
        <taxon>Agaricomycotina</taxon>
        <taxon>Agaricomycetes</taxon>
        <taxon>Polyporales</taxon>
        <taxon>Sparassidaceae</taxon>
        <taxon>Sparassis</taxon>
    </lineage>
</organism>
<dbReference type="RefSeq" id="XP_027617188.1">
    <property type="nucleotide sequence ID" value="XM_027761387.1"/>
</dbReference>
<feature type="compositionally biased region" description="Basic and acidic residues" evidence="1">
    <location>
        <begin position="604"/>
        <end position="634"/>
    </location>
</feature>
<dbReference type="InterPro" id="IPR040206">
    <property type="entry name" value="Zds1/2"/>
</dbReference>
<dbReference type="SMART" id="SM01327">
    <property type="entry name" value="Zds_C"/>
    <property type="match status" value="1"/>
</dbReference>
<feature type="compositionally biased region" description="Polar residues" evidence="1">
    <location>
        <begin position="769"/>
        <end position="785"/>
    </location>
</feature>
<feature type="compositionally biased region" description="Polar residues" evidence="1">
    <location>
        <begin position="724"/>
        <end position="754"/>
    </location>
</feature>
<feature type="compositionally biased region" description="Low complexity" evidence="1">
    <location>
        <begin position="423"/>
        <end position="438"/>
    </location>
</feature>
<feature type="region of interest" description="Disordered" evidence="1">
    <location>
        <begin position="580"/>
        <end position="660"/>
    </location>
</feature>
<comment type="caution">
    <text evidence="3">The sequence shown here is derived from an EMBL/GenBank/DDBJ whole genome shotgun (WGS) entry which is preliminary data.</text>
</comment>
<feature type="domain" description="Protein Zds1 C-terminal" evidence="2">
    <location>
        <begin position="524"/>
        <end position="576"/>
    </location>
</feature>
<feature type="compositionally biased region" description="Low complexity" evidence="1">
    <location>
        <begin position="706"/>
        <end position="722"/>
    </location>
</feature>
<dbReference type="InParanoid" id="A0A401GVM8"/>
<dbReference type="EMBL" id="BFAD01000009">
    <property type="protein sequence ID" value="GBE86275.1"/>
    <property type="molecule type" value="Genomic_DNA"/>
</dbReference>
<evidence type="ECO:0000313" key="3">
    <source>
        <dbReference type="EMBL" id="GBE86275.1"/>
    </source>
</evidence>
<feature type="compositionally biased region" description="Polar residues" evidence="1">
    <location>
        <begin position="411"/>
        <end position="422"/>
    </location>
</feature>
<dbReference type="GO" id="GO:0010971">
    <property type="term" value="P:positive regulation of G2/M transition of mitotic cell cycle"/>
    <property type="evidence" value="ECO:0007669"/>
    <property type="project" value="TreeGrafter"/>
</dbReference>
<keyword evidence="4" id="KW-1185">Reference proteome</keyword>
<feature type="compositionally biased region" description="Basic and acidic residues" evidence="1">
    <location>
        <begin position="273"/>
        <end position="289"/>
    </location>
</feature>
<protein>
    <recommendedName>
        <fullName evidence="2">Protein Zds1 C-terminal domain-containing protein</fullName>
    </recommendedName>
</protein>
<accession>A0A401GVM8</accession>
<feature type="compositionally biased region" description="Basic and acidic residues" evidence="1">
    <location>
        <begin position="465"/>
        <end position="477"/>
    </location>
</feature>
<dbReference type="AlphaFoldDB" id="A0A401GVM8"/>
<gene>
    <name evidence="3" type="ORF">SCP_0901540</name>
</gene>
<feature type="region of interest" description="Disordered" evidence="1">
    <location>
        <begin position="699"/>
        <end position="887"/>
    </location>
</feature>
<evidence type="ECO:0000256" key="1">
    <source>
        <dbReference type="SAM" id="MobiDB-lite"/>
    </source>
</evidence>
<reference evidence="3 4" key="1">
    <citation type="journal article" date="2018" name="Sci. Rep.">
        <title>Genome sequence of the cauliflower mushroom Sparassis crispa (Hanabiratake) and its association with beneficial usage.</title>
        <authorList>
            <person name="Kiyama R."/>
            <person name="Furutani Y."/>
            <person name="Kawaguchi K."/>
            <person name="Nakanishi T."/>
        </authorList>
    </citation>
    <scope>NUCLEOTIDE SEQUENCE [LARGE SCALE GENOMIC DNA]</scope>
</reference>
<dbReference type="GO" id="GO:0030010">
    <property type="term" value="P:establishment of cell polarity"/>
    <property type="evidence" value="ECO:0007669"/>
    <property type="project" value="TreeGrafter"/>
</dbReference>
<evidence type="ECO:0000259" key="2">
    <source>
        <dbReference type="SMART" id="SM01327"/>
    </source>
</evidence>
<dbReference type="GeneID" id="38783192"/>
<feature type="region of interest" description="Disordered" evidence="1">
    <location>
        <begin position="114"/>
        <end position="146"/>
    </location>
</feature>
<feature type="region of interest" description="Disordered" evidence="1">
    <location>
        <begin position="375"/>
        <end position="501"/>
    </location>
</feature>
<dbReference type="Proteomes" id="UP000287166">
    <property type="component" value="Unassembled WGS sequence"/>
</dbReference>
<dbReference type="STRING" id="139825.A0A401GVM8"/>
<feature type="compositionally biased region" description="Basic and acidic residues" evidence="1">
    <location>
        <begin position="439"/>
        <end position="458"/>
    </location>
</feature>
<sequence length="887" mass="96882">MQPSEYEIQQEVEALRDIRRRSTAGGPGSLILDPDLPNASSPTSPVGYWTPTDDSSSSSNEDSSESSHVNAQDDPFHLFWVPARLHPEIAPAEFRAFLKEHARAPVDEVGVLGRSSTISSSNSLSRKKSMLSRQYKPSANDGVEDEKVIPIRRNRTSVYANSGPQLTINDLQKLEELAEEASQSDDSSRLRSVLRRSLSLNVAPSVIDQMDDMPDMGDDADSPIIVPRPGQILRRAARTKIRKPGQTGEGAHRFTTTRSRRKSVTRSGTLPPEESRTSSDMSSSDHGEGDLSLPELSWKTEIPEVPEVPPLPRPESYSEESSIYDAYATDDSEDVEPFTLVTTPEPAPTFVLPPPVVIPSPSHVLEPVPEAISESTLSPILHHPQPQRVVPPVSAPTVPQRSPSPEPPSSARTNESVTQPRESTSSSRPSYVPSPSASEQRREKDKKGLFGKWGGDKGGKKHHKDKEIRDRDKEKESGFFGSLFGAKKKQEESPPSLGISTNGRETAAALLGASKSSKNYVPPPSPQLANAYARYPIHVERAIYRLSHIKLANPRRPLYEQVLISNLMFWYLGIINKQQQQNQPQPNGTPAQTAGTAAEDEQSERDQKEREERERGEKERLEKEQAEQKKESRRGSLTKSPGGGSPVPGARRAEIPVRGPQYEMQHRVMEQEYGYGAPGNVPGITPSMARPLSAPVGANGSMLGYPAASSSRTSSSAPSPYSVQLVQPQPQTPNNRYYDMSQSRQYPTMVTGTPQLPPGAMSPAAVEQTWLSSTGSAPSVARNHTSSSPPPRATSPPSLSAQSSPRRTRSPPAGNRYTPAQEKQPYSGQRVPGRSLSASAVPPVPPMPQINGKVKKGASAHAVVQHRHGSEDEDVPLAVWQQQQRRK</sequence>
<dbReference type="PANTHER" id="PTHR28089">
    <property type="entry name" value="PROTEIN ZDS1-RELATED"/>
    <property type="match status" value="1"/>
</dbReference>
<dbReference type="GO" id="GO:0005737">
    <property type="term" value="C:cytoplasm"/>
    <property type="evidence" value="ECO:0007669"/>
    <property type="project" value="TreeGrafter"/>
</dbReference>
<dbReference type="Pfam" id="PF08632">
    <property type="entry name" value="Zds_C"/>
    <property type="match status" value="1"/>
</dbReference>
<proteinExistence type="predicted"/>
<feature type="region of interest" description="Disordered" evidence="1">
    <location>
        <begin position="237"/>
        <end position="330"/>
    </location>
</feature>
<dbReference type="OrthoDB" id="5589766at2759"/>